<dbReference type="EMBL" id="CP146016">
    <property type="protein sequence ID" value="WWQ60446.1"/>
    <property type="molecule type" value="Genomic_DNA"/>
</dbReference>
<feature type="transmembrane region" description="Helical" evidence="1">
    <location>
        <begin position="6"/>
        <end position="32"/>
    </location>
</feature>
<keyword evidence="1" id="KW-1133">Transmembrane helix</keyword>
<name>A0AAX4L2R9_9CREN</name>
<dbReference type="Proteomes" id="UP001432202">
    <property type="component" value="Chromosome"/>
</dbReference>
<proteinExistence type="predicted"/>
<organism evidence="2 3">
    <name type="scientific">Sulfolobus tengchongensis</name>
    <dbReference type="NCBI Taxonomy" id="207809"/>
    <lineage>
        <taxon>Archaea</taxon>
        <taxon>Thermoproteota</taxon>
        <taxon>Thermoprotei</taxon>
        <taxon>Sulfolobales</taxon>
        <taxon>Sulfolobaceae</taxon>
        <taxon>Sulfolobus</taxon>
    </lineage>
</organism>
<dbReference type="RefSeq" id="WP_338601220.1">
    <property type="nucleotide sequence ID" value="NZ_CP146016.1"/>
</dbReference>
<dbReference type="AlphaFoldDB" id="A0AAX4L2R9"/>
<evidence type="ECO:0000256" key="1">
    <source>
        <dbReference type="SAM" id="Phobius"/>
    </source>
</evidence>
<feature type="transmembrane region" description="Helical" evidence="1">
    <location>
        <begin position="44"/>
        <end position="62"/>
    </location>
</feature>
<keyword evidence="1" id="KW-0812">Transmembrane</keyword>
<keyword evidence="3" id="KW-1185">Reference proteome</keyword>
<gene>
    <name evidence="2" type="ORF">V6M85_13600</name>
</gene>
<dbReference type="GeneID" id="89337823"/>
<evidence type="ECO:0000313" key="3">
    <source>
        <dbReference type="Proteomes" id="UP001432202"/>
    </source>
</evidence>
<sequence>MLSPTVAIKILLIIPAIIFFFFSFVYYILYLAKIPNFDTPSVKIISATLLAGGVLLLSLYLVI</sequence>
<accession>A0AAX4L2R9</accession>
<reference evidence="2 3" key="1">
    <citation type="submission" date="2024-02" db="EMBL/GenBank/DDBJ databases">
        <title>STSV induces naive adaptation in Sulfolobus.</title>
        <authorList>
            <person name="Xiang X."/>
            <person name="Song M."/>
        </authorList>
    </citation>
    <scope>NUCLEOTIDE SEQUENCE [LARGE SCALE GENOMIC DNA]</scope>
    <source>
        <strain evidence="2 3">RT2</strain>
    </source>
</reference>
<protein>
    <submittedName>
        <fullName evidence="2">Uncharacterized protein</fullName>
    </submittedName>
</protein>
<evidence type="ECO:0000313" key="2">
    <source>
        <dbReference type="EMBL" id="WWQ60446.1"/>
    </source>
</evidence>
<keyword evidence="1" id="KW-0472">Membrane</keyword>